<dbReference type="AlphaFoldDB" id="A0AA35QBW0"/>
<dbReference type="InterPro" id="IPR000073">
    <property type="entry name" value="AB_hydrolase_1"/>
</dbReference>
<dbReference type="PANTHER" id="PTHR43798">
    <property type="entry name" value="MONOACYLGLYCEROL LIPASE"/>
    <property type="match status" value="1"/>
</dbReference>
<gene>
    <name evidence="2" type="ORF">CCHLO57077_00014405</name>
</gene>
<dbReference type="InterPro" id="IPR050266">
    <property type="entry name" value="AB_hydrolase_sf"/>
</dbReference>
<evidence type="ECO:0000313" key="2">
    <source>
        <dbReference type="EMBL" id="CAI6099098.1"/>
    </source>
</evidence>
<comment type="caution">
    <text evidence="2">The sequence shown here is derived from an EMBL/GenBank/DDBJ whole genome shotgun (WGS) entry which is preliminary data.</text>
</comment>
<dbReference type="GO" id="GO:0016020">
    <property type="term" value="C:membrane"/>
    <property type="evidence" value="ECO:0007669"/>
    <property type="project" value="TreeGrafter"/>
</dbReference>
<dbReference type="Gene3D" id="3.40.50.1820">
    <property type="entry name" value="alpha/beta hydrolase"/>
    <property type="match status" value="1"/>
</dbReference>
<proteinExistence type="predicted"/>
<dbReference type="EMBL" id="CABFNP030001307">
    <property type="protein sequence ID" value="CAI6099098.1"/>
    <property type="molecule type" value="Genomic_DNA"/>
</dbReference>
<organism evidence="2 3">
    <name type="scientific">Clonostachys chloroleuca</name>
    <dbReference type="NCBI Taxonomy" id="1926264"/>
    <lineage>
        <taxon>Eukaryota</taxon>
        <taxon>Fungi</taxon>
        <taxon>Dikarya</taxon>
        <taxon>Ascomycota</taxon>
        <taxon>Pezizomycotina</taxon>
        <taxon>Sordariomycetes</taxon>
        <taxon>Hypocreomycetidae</taxon>
        <taxon>Hypocreales</taxon>
        <taxon>Bionectriaceae</taxon>
        <taxon>Clonostachys</taxon>
    </lineage>
</organism>
<dbReference type="Pfam" id="PF00561">
    <property type="entry name" value="Abhydrolase_1"/>
    <property type="match status" value="1"/>
</dbReference>
<accession>A0AA35QBW0</accession>
<evidence type="ECO:0000313" key="3">
    <source>
        <dbReference type="Proteomes" id="UP001160390"/>
    </source>
</evidence>
<name>A0AA35QBW0_9HYPO</name>
<dbReference type="GO" id="GO:0046464">
    <property type="term" value="P:acylglycerol catabolic process"/>
    <property type="evidence" value="ECO:0007669"/>
    <property type="project" value="TreeGrafter"/>
</dbReference>
<dbReference type="SUPFAM" id="SSF53474">
    <property type="entry name" value="alpha/beta-Hydrolases"/>
    <property type="match status" value="1"/>
</dbReference>
<sequence>MIEPIKTLLVPHLGGIDVGHRLSAPLLDPAKPTLVLFNPFTTTADYYLPQFEDKGLTDALNLVAIEPLGHGITQLKKTESFTYWDSAIMSLQLLDALEIDKVFASGTSQGGWIATRMALLAPDRVKGIIPIGSSMDSESPKSRELGCWDGPEACSGLVGIAGDPAPADDFEPGDAYCDFLMKIGYGKKRICMAAVSLAERDGLRGRLPHIRCPVLWFQGTDDVVFSVRQAEEDIKLFTNSAEAKLVVCEGGVHFLGSTHGEKIRLELLEFVSKWNKGRKFVL</sequence>
<evidence type="ECO:0000259" key="1">
    <source>
        <dbReference type="Pfam" id="PF00561"/>
    </source>
</evidence>
<dbReference type="PANTHER" id="PTHR43798:SF33">
    <property type="entry name" value="HYDROLASE, PUTATIVE (AFU_ORTHOLOGUE AFUA_2G14860)-RELATED"/>
    <property type="match status" value="1"/>
</dbReference>
<keyword evidence="3" id="KW-1185">Reference proteome</keyword>
<dbReference type="GO" id="GO:0047372">
    <property type="term" value="F:monoacylglycerol lipase activity"/>
    <property type="evidence" value="ECO:0007669"/>
    <property type="project" value="TreeGrafter"/>
</dbReference>
<dbReference type="InterPro" id="IPR029058">
    <property type="entry name" value="AB_hydrolase_fold"/>
</dbReference>
<reference evidence="2" key="1">
    <citation type="submission" date="2023-01" db="EMBL/GenBank/DDBJ databases">
        <authorList>
            <person name="Piombo E."/>
        </authorList>
    </citation>
    <scope>NUCLEOTIDE SEQUENCE</scope>
</reference>
<feature type="domain" description="AB hydrolase-1" evidence="1">
    <location>
        <begin position="34"/>
        <end position="135"/>
    </location>
</feature>
<protein>
    <recommendedName>
        <fullName evidence="1">AB hydrolase-1 domain-containing protein</fullName>
    </recommendedName>
</protein>
<dbReference type="Proteomes" id="UP001160390">
    <property type="component" value="Unassembled WGS sequence"/>
</dbReference>